<proteinExistence type="predicted"/>
<dbReference type="EMBL" id="KN846951">
    <property type="protein sequence ID" value="KIV87342.1"/>
    <property type="molecule type" value="Genomic_DNA"/>
</dbReference>
<dbReference type="AlphaFoldDB" id="A0A0D1YXL7"/>
<reference evidence="2 3" key="1">
    <citation type="submission" date="2015-01" db="EMBL/GenBank/DDBJ databases">
        <title>The Genome Sequence of Exophiala sideris CBS121828.</title>
        <authorList>
            <consortium name="The Broad Institute Genomics Platform"/>
            <person name="Cuomo C."/>
            <person name="de Hoog S."/>
            <person name="Gorbushina A."/>
            <person name="Stielow B."/>
            <person name="Teixiera M."/>
            <person name="Abouelleil A."/>
            <person name="Chapman S.B."/>
            <person name="Priest M."/>
            <person name="Young S.K."/>
            <person name="Wortman J."/>
            <person name="Nusbaum C."/>
            <person name="Birren B."/>
        </authorList>
    </citation>
    <scope>NUCLEOTIDE SEQUENCE [LARGE SCALE GENOMIC DNA]</scope>
    <source>
        <strain evidence="2 3">CBS 121828</strain>
    </source>
</reference>
<keyword evidence="1" id="KW-0732">Signal</keyword>
<name>A0A0D1YXL7_9EURO</name>
<dbReference type="Proteomes" id="UP000053599">
    <property type="component" value="Unassembled WGS sequence"/>
</dbReference>
<accession>A0A0D1YXL7</accession>
<evidence type="ECO:0000313" key="2">
    <source>
        <dbReference type="EMBL" id="KIV87342.1"/>
    </source>
</evidence>
<gene>
    <name evidence="2" type="ORF">PV11_02894</name>
</gene>
<evidence type="ECO:0000313" key="3">
    <source>
        <dbReference type="Proteomes" id="UP000053599"/>
    </source>
</evidence>
<dbReference type="HOGENOM" id="CLU_2145881_0_0_1"/>
<feature type="signal peptide" evidence="1">
    <location>
        <begin position="1"/>
        <end position="18"/>
    </location>
</feature>
<evidence type="ECO:0000256" key="1">
    <source>
        <dbReference type="SAM" id="SignalP"/>
    </source>
</evidence>
<sequence>MRDLKTVGKLQALWQGLAFLLRTLLEEVSRYQSRIDTASPGATRKALGAAQITLVARRIMTLLVDHSGLWILPGFYLDFLRHSCHHQHSKQSGVTTTSKNDDIVTQINCLVE</sequence>
<feature type="chain" id="PRO_5002247357" evidence="1">
    <location>
        <begin position="19"/>
        <end position="112"/>
    </location>
</feature>
<protein>
    <submittedName>
        <fullName evidence="2">Uncharacterized protein</fullName>
    </submittedName>
</protein>
<organism evidence="2 3">
    <name type="scientific">Exophiala sideris</name>
    <dbReference type="NCBI Taxonomy" id="1016849"/>
    <lineage>
        <taxon>Eukaryota</taxon>
        <taxon>Fungi</taxon>
        <taxon>Dikarya</taxon>
        <taxon>Ascomycota</taxon>
        <taxon>Pezizomycotina</taxon>
        <taxon>Eurotiomycetes</taxon>
        <taxon>Chaetothyriomycetidae</taxon>
        <taxon>Chaetothyriales</taxon>
        <taxon>Herpotrichiellaceae</taxon>
        <taxon>Exophiala</taxon>
    </lineage>
</organism>